<evidence type="ECO:0000313" key="3">
    <source>
        <dbReference type="Proteomes" id="UP000502699"/>
    </source>
</evidence>
<accession>A0A6G7VAT2</accession>
<feature type="region of interest" description="Disordered" evidence="1">
    <location>
        <begin position="69"/>
        <end position="91"/>
    </location>
</feature>
<name>A0A6G7VAT2_9GAMM</name>
<dbReference type="PANTHER" id="PTHR39431">
    <property type="entry name" value="FRPA/C-RELATED PROTEIN"/>
    <property type="match status" value="1"/>
</dbReference>
<evidence type="ECO:0000256" key="1">
    <source>
        <dbReference type="SAM" id="MobiDB-lite"/>
    </source>
</evidence>
<dbReference type="Proteomes" id="UP000502699">
    <property type="component" value="Chromosome"/>
</dbReference>
<sequence length="305" mass="32441">MILTSVNAAMRPIPSMMRATAPQGGNTTQGAVPPSPGTAPEDLNAEIQARIEQDPDYQILRRTLDLSSEAQVQDDELASPPPAEPVVSDPPDMPALPAGVQILGVRVEASRQQLALSIRADDSAVFQQLALEITGGGVVQQGDPLVLDLGGQGITTTGIAGGIDFDLNGDGRLERMSTVYGQSWFLALDRNGNGYIDDGRELFGDQNGAVHGFAELGRYDDNTDGRIDQQDAVFARLRLVQLGARGAQTLQTLGQAQVAAIELNYQHRRVALAAYDQIAQTGRFIRSDGTAGQAADLLLGYHQLA</sequence>
<dbReference type="EMBL" id="CP048029">
    <property type="protein sequence ID" value="QIK36985.1"/>
    <property type="molecule type" value="Genomic_DNA"/>
</dbReference>
<gene>
    <name evidence="2" type="ORF">GWK36_02080</name>
</gene>
<proteinExistence type="predicted"/>
<protein>
    <submittedName>
        <fullName evidence="2">Uncharacterized protein</fullName>
    </submittedName>
</protein>
<organism evidence="2 3">
    <name type="scientific">Caldichromatium japonicum</name>
    <dbReference type="NCBI Taxonomy" id="2699430"/>
    <lineage>
        <taxon>Bacteria</taxon>
        <taxon>Pseudomonadati</taxon>
        <taxon>Pseudomonadota</taxon>
        <taxon>Gammaproteobacteria</taxon>
        <taxon>Chromatiales</taxon>
        <taxon>Chromatiaceae</taxon>
        <taxon>Caldichromatium</taxon>
    </lineage>
</organism>
<feature type="region of interest" description="Disordered" evidence="1">
    <location>
        <begin position="17"/>
        <end position="41"/>
    </location>
</feature>
<keyword evidence="3" id="KW-1185">Reference proteome</keyword>
<dbReference type="AlphaFoldDB" id="A0A6G7VAT2"/>
<dbReference type="KEGG" id="cjap:GWK36_02080"/>
<dbReference type="RefSeq" id="WP_166269658.1">
    <property type="nucleotide sequence ID" value="NZ_CP048029.1"/>
</dbReference>
<reference evidence="3" key="1">
    <citation type="submission" date="2020-01" db="EMBL/GenBank/DDBJ databases">
        <title>Caldichromatium gen. nov., sp. nov., a thermophilic purple sulfur bacterium member of the family Chromatiaceae isolated from Nakabusa hot spring, Japan.</title>
        <authorList>
            <person name="Saini M.K."/>
            <person name="Hanada S."/>
            <person name="Tank M."/>
        </authorList>
    </citation>
    <scope>NUCLEOTIDE SEQUENCE [LARGE SCALE GENOMIC DNA]</scope>
    <source>
        <strain evidence="3">No.7</strain>
    </source>
</reference>
<dbReference type="PANTHER" id="PTHR39431:SF1">
    <property type="entry name" value="FRPA_C-RELATED PROTEIN"/>
    <property type="match status" value="1"/>
</dbReference>
<evidence type="ECO:0000313" key="2">
    <source>
        <dbReference type="EMBL" id="QIK36985.1"/>
    </source>
</evidence>